<dbReference type="GO" id="GO:0008987">
    <property type="term" value="F:quinolinate synthetase A activity"/>
    <property type="evidence" value="ECO:0007669"/>
    <property type="project" value="UniProtKB-UniRule"/>
</dbReference>
<comment type="cofactor">
    <cofactor evidence="12">
        <name>[4Fe-4S] cluster</name>
        <dbReference type="ChEBI" id="CHEBI:49883"/>
    </cofactor>
    <text evidence="12">Binds 1 [4Fe-4S] cluster per subunit.</text>
</comment>
<keyword evidence="14" id="KW-1185">Reference proteome</keyword>
<evidence type="ECO:0000256" key="11">
    <source>
        <dbReference type="ARBA" id="ARBA00073059"/>
    </source>
</evidence>
<keyword evidence="8 12" id="KW-0408">Iron</keyword>
<dbReference type="Proteomes" id="UP000046155">
    <property type="component" value="Unassembled WGS sequence"/>
</dbReference>
<dbReference type="OrthoDB" id="9801204at2"/>
<dbReference type="PANTHER" id="PTHR30573:SF0">
    <property type="entry name" value="QUINOLINATE SYNTHASE, CHLOROPLASTIC"/>
    <property type="match status" value="1"/>
</dbReference>
<feature type="binding site" evidence="12">
    <location>
        <position position="267"/>
    </location>
    <ligand>
        <name>[4Fe-4S] cluster</name>
        <dbReference type="ChEBI" id="CHEBI:49883"/>
    </ligand>
</feature>
<evidence type="ECO:0000256" key="7">
    <source>
        <dbReference type="ARBA" id="ARBA00022723"/>
    </source>
</evidence>
<comment type="similarity">
    <text evidence="12">Belongs to the quinolinate synthase family. Type 2 subfamily.</text>
</comment>
<dbReference type="EMBL" id="CDRZ01000135">
    <property type="protein sequence ID" value="CEO88613.1"/>
    <property type="molecule type" value="Genomic_DNA"/>
</dbReference>
<keyword evidence="9 12" id="KW-0411">Iron-sulfur</keyword>
<evidence type="ECO:0000256" key="8">
    <source>
        <dbReference type="ARBA" id="ARBA00023004"/>
    </source>
</evidence>
<dbReference type="NCBIfam" id="TIGR00550">
    <property type="entry name" value="nadA"/>
    <property type="match status" value="1"/>
</dbReference>
<accession>A0A0B7MKA6</accession>
<sequence length="308" mass="33733">MPQDTGMGKELELGQEIRELKKKHGAVILAHYYQRPEIKQIADFVGDSLQLAQKAAGVDAGVIVFCGVYFMAESAKILSPEKTVLLPEKSAGCYLADRATGEGVRARKKEIPGCVVVTYVNSSAAVKAESDIVCTSSNAIKVVNSLPEDRPVLFVPDRNLGHYVARQTGRKLILWDGCCNVHDNLTAEEVKAVKDAHPDALVMVHPECRPEVIDMADYVSSTGGMLKFARESDNTSFIVGTEEGILYSLQQACPDKFFYPAASRLTCPDMKLTTLEKVRDTLEKMEPQIQVAPSVAEKAQLALSRMLE</sequence>
<dbReference type="SUPFAM" id="SSF142754">
    <property type="entry name" value="NadA-like"/>
    <property type="match status" value="1"/>
</dbReference>
<evidence type="ECO:0000256" key="1">
    <source>
        <dbReference type="ARBA" id="ARBA00003791"/>
    </source>
</evidence>
<organism evidence="13 14">
    <name type="scientific">Syntrophaceticus schinkii</name>
    <dbReference type="NCBI Taxonomy" id="499207"/>
    <lineage>
        <taxon>Bacteria</taxon>
        <taxon>Bacillati</taxon>
        <taxon>Bacillota</taxon>
        <taxon>Clostridia</taxon>
        <taxon>Thermoanaerobacterales</taxon>
        <taxon>Thermoanaerobacterales Family III. Incertae Sedis</taxon>
        <taxon>Syntrophaceticus</taxon>
    </lineage>
</organism>
<dbReference type="EC" id="2.5.1.72" evidence="3 12"/>
<dbReference type="FunFam" id="3.40.50.10800:FF:000001">
    <property type="entry name" value="Quinolinate synthase A"/>
    <property type="match status" value="1"/>
</dbReference>
<feature type="binding site" evidence="12">
    <location>
        <position position="179"/>
    </location>
    <ligand>
        <name>[4Fe-4S] cluster</name>
        <dbReference type="ChEBI" id="CHEBI:49883"/>
    </ligand>
</feature>
<feature type="binding site" evidence="12">
    <location>
        <position position="48"/>
    </location>
    <ligand>
        <name>iminosuccinate</name>
        <dbReference type="ChEBI" id="CHEBI:77875"/>
    </ligand>
</feature>
<dbReference type="GO" id="GO:0051539">
    <property type="term" value="F:4 iron, 4 sulfur cluster binding"/>
    <property type="evidence" value="ECO:0007669"/>
    <property type="project" value="UniProtKB-KW"/>
</dbReference>
<feature type="binding site" evidence="12">
    <location>
        <position position="222"/>
    </location>
    <ligand>
        <name>iminosuccinate</name>
        <dbReference type="ChEBI" id="CHEBI:77875"/>
    </ligand>
</feature>
<dbReference type="Pfam" id="PF02445">
    <property type="entry name" value="NadA"/>
    <property type="match status" value="1"/>
</dbReference>
<dbReference type="GO" id="GO:0046872">
    <property type="term" value="F:metal ion binding"/>
    <property type="evidence" value="ECO:0007669"/>
    <property type="project" value="UniProtKB-KW"/>
</dbReference>
<name>A0A0B7MKA6_9FIRM</name>
<keyword evidence="12" id="KW-0963">Cytoplasm</keyword>
<feature type="binding site" evidence="12">
    <location>
        <begin position="119"/>
        <end position="121"/>
    </location>
    <ligand>
        <name>iminosuccinate</name>
        <dbReference type="ChEBI" id="CHEBI:77875"/>
    </ligand>
</feature>
<evidence type="ECO:0000256" key="6">
    <source>
        <dbReference type="ARBA" id="ARBA00022679"/>
    </source>
</evidence>
<reference evidence="14" key="1">
    <citation type="submission" date="2015-01" db="EMBL/GenBank/DDBJ databases">
        <authorList>
            <person name="Manzoor Shahid"/>
            <person name="Zubair Saima"/>
        </authorList>
    </citation>
    <scope>NUCLEOTIDE SEQUENCE [LARGE SCALE GENOMIC DNA]</scope>
    <source>
        <strain evidence="14">Sp3</strain>
    </source>
</reference>
<dbReference type="UniPathway" id="UPA00253">
    <property type="reaction ID" value="UER00327"/>
</dbReference>
<evidence type="ECO:0000256" key="5">
    <source>
        <dbReference type="ARBA" id="ARBA00022642"/>
    </source>
</evidence>
<comment type="subcellular location">
    <subcellularLocation>
        <location evidence="12">Cytoplasm</location>
    </subcellularLocation>
</comment>
<evidence type="ECO:0000256" key="12">
    <source>
        <dbReference type="HAMAP-Rule" id="MF_00568"/>
    </source>
</evidence>
<protein>
    <recommendedName>
        <fullName evidence="11 12">Quinolinate synthase</fullName>
        <ecNumber evidence="3 12">2.5.1.72</ecNumber>
    </recommendedName>
</protein>
<comment type="pathway">
    <text evidence="2 12">Cofactor biosynthesis; NAD(+) biosynthesis; quinolinate from iminoaspartate: step 1/1.</text>
</comment>
<proteinExistence type="inferred from homology"/>
<dbReference type="Gene3D" id="3.40.50.10800">
    <property type="entry name" value="NadA-like"/>
    <property type="match status" value="3"/>
</dbReference>
<feature type="binding site" evidence="12">
    <location>
        <position position="31"/>
    </location>
    <ligand>
        <name>iminosuccinate</name>
        <dbReference type="ChEBI" id="CHEBI:77875"/>
    </ligand>
</feature>
<dbReference type="AlphaFoldDB" id="A0A0B7MKA6"/>
<evidence type="ECO:0000313" key="13">
    <source>
        <dbReference type="EMBL" id="CEO88613.1"/>
    </source>
</evidence>
<keyword evidence="5 12" id="KW-0662">Pyridine nucleotide biosynthesis</keyword>
<dbReference type="NCBIfam" id="NF006878">
    <property type="entry name" value="PRK09375.1-2"/>
    <property type="match status" value="1"/>
</dbReference>
<dbReference type="InterPro" id="IPR036094">
    <property type="entry name" value="NadA_sf"/>
</dbReference>
<dbReference type="InterPro" id="IPR003473">
    <property type="entry name" value="NadA"/>
</dbReference>
<evidence type="ECO:0000256" key="10">
    <source>
        <dbReference type="ARBA" id="ARBA00050125"/>
    </source>
</evidence>
<comment type="function">
    <text evidence="1 12">Catalyzes the condensation of iminoaspartate with dihydroxyacetone phosphate to form quinolinate.</text>
</comment>
<evidence type="ECO:0000256" key="2">
    <source>
        <dbReference type="ARBA" id="ARBA00005065"/>
    </source>
</evidence>
<evidence type="ECO:0000256" key="9">
    <source>
        <dbReference type="ARBA" id="ARBA00023014"/>
    </source>
</evidence>
<comment type="catalytic activity">
    <reaction evidence="10">
        <text>iminosuccinate + dihydroxyacetone phosphate = quinolinate + phosphate + 2 H2O + H(+)</text>
        <dbReference type="Rhea" id="RHEA:25888"/>
        <dbReference type="ChEBI" id="CHEBI:15377"/>
        <dbReference type="ChEBI" id="CHEBI:15378"/>
        <dbReference type="ChEBI" id="CHEBI:29959"/>
        <dbReference type="ChEBI" id="CHEBI:43474"/>
        <dbReference type="ChEBI" id="CHEBI:57642"/>
        <dbReference type="ChEBI" id="CHEBI:77875"/>
        <dbReference type="EC" id="2.5.1.72"/>
    </reaction>
    <physiologicalReaction direction="left-to-right" evidence="10">
        <dbReference type="Rhea" id="RHEA:25889"/>
    </physiologicalReaction>
</comment>
<keyword evidence="7 12" id="KW-0479">Metal-binding</keyword>
<evidence type="ECO:0000256" key="3">
    <source>
        <dbReference type="ARBA" id="ARBA00012669"/>
    </source>
</evidence>
<feature type="binding site" evidence="12">
    <location>
        <begin position="205"/>
        <end position="207"/>
    </location>
    <ligand>
        <name>iminosuccinate</name>
        <dbReference type="ChEBI" id="CHEBI:77875"/>
    </ligand>
</feature>
<dbReference type="GO" id="GO:0034628">
    <property type="term" value="P:'de novo' NAD+ biosynthetic process from L-aspartate"/>
    <property type="evidence" value="ECO:0007669"/>
    <property type="project" value="TreeGrafter"/>
</dbReference>
<gene>
    <name evidence="12 13" type="primary">nadA</name>
    <name evidence="13" type="ORF">SSCH_220020</name>
</gene>
<dbReference type="GO" id="GO:0005737">
    <property type="term" value="C:cytoplasm"/>
    <property type="evidence" value="ECO:0007669"/>
    <property type="project" value="UniProtKB-SubCell"/>
</dbReference>
<dbReference type="PANTHER" id="PTHR30573">
    <property type="entry name" value="QUINOLINATE SYNTHETASE A"/>
    <property type="match status" value="1"/>
</dbReference>
<keyword evidence="6 12" id="KW-0808">Transferase</keyword>
<feature type="binding site" evidence="12">
    <location>
        <position position="93"/>
    </location>
    <ligand>
        <name>[4Fe-4S] cluster</name>
        <dbReference type="ChEBI" id="CHEBI:49883"/>
    </ligand>
</feature>
<dbReference type="InterPro" id="IPR023066">
    <property type="entry name" value="Quinolinate_synth_type2"/>
</dbReference>
<evidence type="ECO:0000256" key="4">
    <source>
        <dbReference type="ARBA" id="ARBA00022485"/>
    </source>
</evidence>
<dbReference type="HAMAP" id="MF_00568">
    <property type="entry name" value="NadA_type2"/>
    <property type="match status" value="1"/>
</dbReference>
<keyword evidence="4 12" id="KW-0004">4Fe-4S</keyword>
<evidence type="ECO:0000313" key="14">
    <source>
        <dbReference type="Proteomes" id="UP000046155"/>
    </source>
</evidence>
<feature type="binding site" evidence="12">
    <location>
        <position position="136"/>
    </location>
    <ligand>
        <name>iminosuccinate</name>
        <dbReference type="ChEBI" id="CHEBI:77875"/>
    </ligand>
</feature>
<dbReference type="NCBIfam" id="NF006879">
    <property type="entry name" value="PRK09375.1-4"/>
    <property type="match status" value="1"/>
</dbReference>